<evidence type="ECO:0000256" key="7">
    <source>
        <dbReference type="SAM" id="MobiDB-lite"/>
    </source>
</evidence>
<dbReference type="InterPro" id="IPR051784">
    <property type="entry name" value="Nod_factor_ABC_transporter"/>
</dbReference>
<keyword evidence="3 6" id="KW-1133">Transmembrane helix</keyword>
<dbReference type="PANTHER" id="PTHR43229:SF2">
    <property type="entry name" value="NODULATION PROTEIN J"/>
    <property type="match status" value="1"/>
</dbReference>
<feature type="region of interest" description="Disordered" evidence="7">
    <location>
        <begin position="1"/>
        <end position="29"/>
    </location>
</feature>
<keyword evidence="5" id="KW-0046">Antibiotic resistance</keyword>
<dbReference type="Proteomes" id="UP000598217">
    <property type="component" value="Unassembled WGS sequence"/>
</dbReference>
<evidence type="ECO:0000256" key="2">
    <source>
        <dbReference type="ARBA" id="ARBA00022692"/>
    </source>
</evidence>
<dbReference type="PANTHER" id="PTHR43229">
    <property type="entry name" value="NODULATION PROTEIN J"/>
    <property type="match status" value="1"/>
</dbReference>
<feature type="domain" description="ABC transmembrane type-2" evidence="8">
    <location>
        <begin position="51"/>
        <end position="286"/>
    </location>
</feature>
<evidence type="ECO:0000313" key="9">
    <source>
        <dbReference type="EMBL" id="MBE1459738.1"/>
    </source>
</evidence>
<feature type="transmembrane region" description="Helical" evidence="6">
    <location>
        <begin position="53"/>
        <end position="72"/>
    </location>
</feature>
<comment type="subcellular location">
    <subcellularLocation>
        <location evidence="6">Cell membrane</location>
        <topology evidence="6">Multi-pass membrane protein</topology>
    </subcellularLocation>
    <subcellularLocation>
        <location evidence="1">Membrane</location>
        <topology evidence="1">Multi-pass membrane protein</topology>
    </subcellularLocation>
</comment>
<feature type="transmembrane region" description="Helical" evidence="6">
    <location>
        <begin position="261"/>
        <end position="283"/>
    </location>
</feature>
<organism evidence="9 10">
    <name type="scientific">Nocardiopsis terrae</name>
    <dbReference type="NCBI Taxonomy" id="372655"/>
    <lineage>
        <taxon>Bacteria</taxon>
        <taxon>Bacillati</taxon>
        <taxon>Actinomycetota</taxon>
        <taxon>Actinomycetes</taxon>
        <taxon>Streptosporangiales</taxon>
        <taxon>Nocardiopsidaceae</taxon>
        <taxon>Nocardiopsis</taxon>
    </lineage>
</organism>
<evidence type="ECO:0000313" key="10">
    <source>
        <dbReference type="Proteomes" id="UP000598217"/>
    </source>
</evidence>
<evidence type="ECO:0000256" key="1">
    <source>
        <dbReference type="ARBA" id="ARBA00004141"/>
    </source>
</evidence>
<dbReference type="InterPro" id="IPR000412">
    <property type="entry name" value="ABC_2_transport"/>
</dbReference>
<keyword evidence="6" id="KW-0813">Transport</keyword>
<dbReference type="InterPro" id="IPR013525">
    <property type="entry name" value="ABC2_TM"/>
</dbReference>
<feature type="transmembrane region" description="Helical" evidence="6">
    <location>
        <begin position="165"/>
        <end position="187"/>
    </location>
</feature>
<name>A0ABR9HL35_9ACTN</name>
<feature type="transmembrane region" description="Helical" evidence="6">
    <location>
        <begin position="199"/>
        <end position="221"/>
    </location>
</feature>
<dbReference type="PIRSF" id="PIRSF006648">
    <property type="entry name" value="DrrB"/>
    <property type="match status" value="1"/>
</dbReference>
<gene>
    <name evidence="9" type="ORF">H4W79_003952</name>
</gene>
<feature type="compositionally biased region" description="Polar residues" evidence="7">
    <location>
        <begin position="1"/>
        <end position="18"/>
    </location>
</feature>
<keyword evidence="6" id="KW-1003">Cell membrane</keyword>
<evidence type="ECO:0000256" key="3">
    <source>
        <dbReference type="ARBA" id="ARBA00022989"/>
    </source>
</evidence>
<protein>
    <recommendedName>
        <fullName evidence="6">Transport permease protein</fullName>
    </recommendedName>
</protein>
<feature type="transmembrane region" description="Helical" evidence="6">
    <location>
        <begin position="129"/>
        <end position="153"/>
    </location>
</feature>
<evidence type="ECO:0000256" key="6">
    <source>
        <dbReference type="RuleBase" id="RU361157"/>
    </source>
</evidence>
<dbReference type="InterPro" id="IPR047817">
    <property type="entry name" value="ABC2_TM_bact-type"/>
</dbReference>
<evidence type="ECO:0000259" key="8">
    <source>
        <dbReference type="PROSITE" id="PS51012"/>
    </source>
</evidence>
<dbReference type="PROSITE" id="PS51012">
    <property type="entry name" value="ABC_TM2"/>
    <property type="match status" value="1"/>
</dbReference>
<proteinExistence type="inferred from homology"/>
<reference evidence="9 10" key="1">
    <citation type="submission" date="2020-10" db="EMBL/GenBank/DDBJ databases">
        <title>Sequencing the genomes of 1000 actinobacteria strains.</title>
        <authorList>
            <person name="Klenk H.-P."/>
        </authorList>
    </citation>
    <scope>NUCLEOTIDE SEQUENCE [LARGE SCALE GENOMIC DNA]</scope>
    <source>
        <strain evidence="9 10">DSM 45157</strain>
    </source>
</reference>
<comment type="caution">
    <text evidence="9">The sequence shown here is derived from an EMBL/GenBank/DDBJ whole genome shotgun (WGS) entry which is preliminary data.</text>
</comment>
<evidence type="ECO:0000256" key="4">
    <source>
        <dbReference type="ARBA" id="ARBA00023136"/>
    </source>
</evidence>
<accession>A0ABR9HL35</accession>
<evidence type="ECO:0000256" key="5">
    <source>
        <dbReference type="ARBA" id="ARBA00023251"/>
    </source>
</evidence>
<dbReference type="RefSeq" id="WP_191274552.1">
    <property type="nucleotide sequence ID" value="NZ_BMXJ01000007.1"/>
</dbReference>
<keyword evidence="10" id="KW-1185">Reference proteome</keyword>
<keyword evidence="2 6" id="KW-0812">Transmembrane</keyword>
<keyword evidence="4 6" id="KW-0472">Membrane</keyword>
<feature type="transmembrane region" description="Helical" evidence="6">
    <location>
        <begin position="84"/>
        <end position="108"/>
    </location>
</feature>
<sequence length="291" mass="31391">MSTPTTDRSQLSTGSARTSDPRAHRGRPPGVLRVGLSRGWLEIRTFCREWESVVFTFSLPALILAMFASIFDGMFDMGMPSVDYYLPGLIAMGLMSVSFQTLGTTIASEREHGGLRRLRGTPMPPSAYFVGKTVLVLFLALGQVGLLLGMGWLLFDASLPTTATAWATIAWVFVLGTVGCSLLGIAVSSLARTTQAASTVVVVPFLVLQFTSGIFVPVIALPDWVLTGASLFPLLWMAQGLRAAFFPEQMAAMEPSGAWDLHLVAVALGAWCVVGLVLTLLTFRWKTRKDG</sequence>
<dbReference type="EMBL" id="JADBDY010000001">
    <property type="protein sequence ID" value="MBE1459738.1"/>
    <property type="molecule type" value="Genomic_DNA"/>
</dbReference>
<dbReference type="Pfam" id="PF01061">
    <property type="entry name" value="ABC2_membrane"/>
    <property type="match status" value="1"/>
</dbReference>
<comment type="similarity">
    <text evidence="6">Belongs to the ABC-2 integral membrane protein family.</text>
</comment>